<comment type="caution">
    <text evidence="1">The sequence shown here is derived from an EMBL/GenBank/DDBJ whole genome shotgun (WGS) entry which is preliminary data.</text>
</comment>
<gene>
    <name evidence="1" type="ORF">ACE1B6_29355</name>
</gene>
<keyword evidence="2" id="KW-1185">Reference proteome</keyword>
<dbReference type="RefSeq" id="WP_413260850.1">
    <property type="nucleotide sequence ID" value="NZ_JBHFNS010000094.1"/>
</dbReference>
<organism evidence="1 2">
    <name type="scientific">Floridaenema fluviatile BLCC-F154</name>
    <dbReference type="NCBI Taxonomy" id="3153640"/>
    <lineage>
        <taxon>Bacteria</taxon>
        <taxon>Bacillati</taxon>
        <taxon>Cyanobacteriota</taxon>
        <taxon>Cyanophyceae</taxon>
        <taxon>Oscillatoriophycideae</taxon>
        <taxon>Aerosakkonematales</taxon>
        <taxon>Aerosakkonemataceae</taxon>
        <taxon>Floridanema</taxon>
        <taxon>Floridanema fluviatile</taxon>
    </lineage>
</organism>
<dbReference type="EMBL" id="JBHFNS010000094">
    <property type="protein sequence ID" value="MFB2939380.1"/>
    <property type="molecule type" value="Genomic_DNA"/>
</dbReference>
<proteinExistence type="predicted"/>
<sequence length="64" mass="7484">MNNCPCCSHKMLRHVRNHQVYWFCRHCWSEMPLLEQKVPSLIPSLGRDLLVASLKPSFKECLTA</sequence>
<accession>A0ABV4YKL7</accession>
<name>A0ABV4YKL7_9CYAN</name>
<evidence type="ECO:0000313" key="2">
    <source>
        <dbReference type="Proteomes" id="UP001576776"/>
    </source>
</evidence>
<dbReference type="Proteomes" id="UP001576776">
    <property type="component" value="Unassembled WGS sequence"/>
</dbReference>
<protein>
    <submittedName>
        <fullName evidence="1">Uncharacterized protein</fullName>
    </submittedName>
</protein>
<reference evidence="1 2" key="1">
    <citation type="submission" date="2024-09" db="EMBL/GenBank/DDBJ databases">
        <title>Floridaenema gen nov. (Aerosakkonemataceae, Aerosakkonematales ord. nov., Cyanobacteria) from benthic tropical and subtropical fresh waters, with the description of four new species.</title>
        <authorList>
            <person name="Moretto J.A."/>
            <person name="Berthold D.E."/>
            <person name="Lefler F.W."/>
            <person name="Huang I.-S."/>
            <person name="Laughinghouse H. IV."/>
        </authorList>
    </citation>
    <scope>NUCLEOTIDE SEQUENCE [LARGE SCALE GENOMIC DNA]</scope>
    <source>
        <strain evidence="1 2">BLCC-F154</strain>
    </source>
</reference>
<evidence type="ECO:0000313" key="1">
    <source>
        <dbReference type="EMBL" id="MFB2939380.1"/>
    </source>
</evidence>